<evidence type="ECO:0000313" key="3">
    <source>
        <dbReference type="Proteomes" id="UP000182135"/>
    </source>
</evidence>
<evidence type="ECO:0000259" key="1">
    <source>
        <dbReference type="PROSITE" id="PS50056"/>
    </source>
</evidence>
<reference evidence="2 3" key="1">
    <citation type="submission" date="2016-10" db="EMBL/GenBank/DDBJ databases">
        <authorList>
            <person name="de Groot N.N."/>
        </authorList>
    </citation>
    <scope>NUCLEOTIDE SEQUENCE [LARGE SCALE GENOMIC DNA]</scope>
    <source>
        <strain evidence="2 3">NLAE-zl-G419</strain>
    </source>
</reference>
<feature type="domain" description="Tyrosine specific protein phosphatases" evidence="1">
    <location>
        <begin position="199"/>
        <end position="247"/>
    </location>
</feature>
<dbReference type="PROSITE" id="PS00383">
    <property type="entry name" value="TYR_PHOSPHATASE_1"/>
    <property type="match status" value="1"/>
</dbReference>
<dbReference type="Proteomes" id="UP000182135">
    <property type="component" value="Unassembled WGS sequence"/>
</dbReference>
<accession>A0A1I2J139</accession>
<evidence type="ECO:0000313" key="2">
    <source>
        <dbReference type="EMBL" id="SFF48365.1"/>
    </source>
</evidence>
<dbReference type="Pfam" id="PF14566">
    <property type="entry name" value="PTPlike_phytase"/>
    <property type="match status" value="1"/>
</dbReference>
<dbReference type="GeneID" id="90544949"/>
<dbReference type="InterPro" id="IPR029021">
    <property type="entry name" value="Prot-tyrosine_phosphatase-like"/>
</dbReference>
<dbReference type="SUPFAM" id="SSF52799">
    <property type="entry name" value="(Phosphotyrosine protein) phosphatases II"/>
    <property type="match status" value="1"/>
</dbReference>
<dbReference type="Gene3D" id="3.30.70.1690">
    <property type="match status" value="1"/>
</dbReference>
<gene>
    <name evidence="2" type="ORF">SAMN04487885_1019</name>
</gene>
<dbReference type="SMART" id="SM01301">
    <property type="entry name" value="PTPlike_phytase"/>
    <property type="match status" value="1"/>
</dbReference>
<dbReference type="RefSeq" id="WP_027638232.1">
    <property type="nucleotide sequence ID" value="NZ_BAAACD010000011.1"/>
</dbReference>
<protein>
    <submittedName>
        <fullName evidence="2">Inositol hexakisphosphate</fullName>
    </submittedName>
</protein>
<proteinExistence type="predicted"/>
<dbReference type="OrthoDB" id="21920at2"/>
<dbReference type="eggNOG" id="COG2453">
    <property type="taxonomic scope" value="Bacteria"/>
</dbReference>
<dbReference type="AlphaFoldDB" id="A0A1I2J139"/>
<keyword evidence="3" id="KW-1185">Reference proteome</keyword>
<dbReference type="InterPro" id="IPR016130">
    <property type="entry name" value="Tyr_Pase_AS"/>
</dbReference>
<dbReference type="EMBL" id="FOOE01000001">
    <property type="protein sequence ID" value="SFF48365.1"/>
    <property type="molecule type" value="Genomic_DNA"/>
</dbReference>
<dbReference type="PROSITE" id="PS50056">
    <property type="entry name" value="TYR_PHOSPHATASE_2"/>
    <property type="match status" value="1"/>
</dbReference>
<sequence length="307" mass="34880">MKRKLYNTRIKLYRVLCLFLTLFLFTPIIAKADTGTLAPRLMIDSNNNGEFPNNFRKMSDKIYPTNNVPSTKGLDKLNASGSAEFTSNSLDIIKSAIGKKFIVADLRQEPHGFLNGSAISWLSLKNDLNKGLSQAEVTKKEDALLSSIKINSPVKPFNSPGNIVPSSVSNEETLVKSKGLDYVRFSVTDGERPTDDVVDDFVKYIMSLPKDAWLHFHCKEGKGRTTTFLSMYDMMRNSKDVSFDDIIFRQFLLGDENLLQRPFTTPTGRETFLNNFYKYAKENKDDFKTSWTEWLKSNNIPLYLGCN</sequence>
<dbReference type="InterPro" id="IPR000387">
    <property type="entry name" value="Tyr_Pase_dom"/>
</dbReference>
<name>A0A1I2J139_9CLOT</name>
<dbReference type="STRING" id="1529.SAMN04487885_1019"/>
<dbReference type="Gene3D" id="3.90.190.10">
    <property type="entry name" value="Protein tyrosine phosphatase superfamily"/>
    <property type="match status" value="1"/>
</dbReference>
<organism evidence="2 3">
    <name type="scientific">Clostridium cadaveris</name>
    <dbReference type="NCBI Taxonomy" id="1529"/>
    <lineage>
        <taxon>Bacteria</taxon>
        <taxon>Bacillati</taxon>
        <taxon>Bacillota</taxon>
        <taxon>Clostridia</taxon>
        <taxon>Eubacteriales</taxon>
        <taxon>Clostridiaceae</taxon>
        <taxon>Clostridium</taxon>
    </lineage>
</organism>